<evidence type="ECO:0000313" key="3">
    <source>
        <dbReference type="Proteomes" id="UP000078541"/>
    </source>
</evidence>
<feature type="region of interest" description="Disordered" evidence="1">
    <location>
        <begin position="16"/>
        <end position="35"/>
    </location>
</feature>
<dbReference type="AlphaFoldDB" id="A0A151JV55"/>
<organism evidence="2 3">
    <name type="scientific">Trachymyrmex septentrionalis</name>
    <dbReference type="NCBI Taxonomy" id="34720"/>
    <lineage>
        <taxon>Eukaryota</taxon>
        <taxon>Metazoa</taxon>
        <taxon>Ecdysozoa</taxon>
        <taxon>Arthropoda</taxon>
        <taxon>Hexapoda</taxon>
        <taxon>Insecta</taxon>
        <taxon>Pterygota</taxon>
        <taxon>Neoptera</taxon>
        <taxon>Endopterygota</taxon>
        <taxon>Hymenoptera</taxon>
        <taxon>Apocrita</taxon>
        <taxon>Aculeata</taxon>
        <taxon>Formicoidea</taxon>
        <taxon>Formicidae</taxon>
        <taxon>Myrmicinae</taxon>
        <taxon>Trachymyrmex</taxon>
    </lineage>
</organism>
<feature type="compositionally biased region" description="Basic and acidic residues" evidence="1">
    <location>
        <begin position="17"/>
        <end position="35"/>
    </location>
</feature>
<dbReference type="Proteomes" id="UP000078541">
    <property type="component" value="Unassembled WGS sequence"/>
</dbReference>
<keyword evidence="3" id="KW-1185">Reference proteome</keyword>
<accession>A0A151JV55</accession>
<evidence type="ECO:0000256" key="1">
    <source>
        <dbReference type="SAM" id="MobiDB-lite"/>
    </source>
</evidence>
<feature type="non-terminal residue" evidence="2">
    <location>
        <position position="1"/>
    </location>
</feature>
<dbReference type="EMBL" id="KQ981713">
    <property type="protein sequence ID" value="KYN37397.1"/>
    <property type="molecule type" value="Genomic_DNA"/>
</dbReference>
<name>A0A151JV55_9HYME</name>
<reference evidence="2 3" key="1">
    <citation type="submission" date="2016-03" db="EMBL/GenBank/DDBJ databases">
        <title>Trachymyrmex septentrionalis WGS genome.</title>
        <authorList>
            <person name="Nygaard S."/>
            <person name="Hu H."/>
            <person name="Boomsma J."/>
            <person name="Zhang G."/>
        </authorList>
    </citation>
    <scope>NUCLEOTIDE SEQUENCE [LARGE SCALE GENOMIC DNA]</scope>
    <source>
        <strain evidence="2">Tsep2-gDNA-1</strain>
        <tissue evidence="2">Whole body</tissue>
    </source>
</reference>
<proteinExistence type="predicted"/>
<gene>
    <name evidence="2" type="ORF">ALC56_08301</name>
</gene>
<evidence type="ECO:0000313" key="2">
    <source>
        <dbReference type="EMBL" id="KYN37397.1"/>
    </source>
</evidence>
<sequence>HRGWFIPGGVRRGRNRRREDEVRVRSPTEHEATSSRLREMLATNRLTDVSYELPRDSREIHSYVRLYEIDIFNVDLLFTLKLTTEMN</sequence>
<protein>
    <submittedName>
        <fullName evidence="2">Uncharacterized protein</fullName>
    </submittedName>
</protein>